<dbReference type="GO" id="GO:0016301">
    <property type="term" value="F:kinase activity"/>
    <property type="evidence" value="ECO:0007669"/>
    <property type="project" value="UniProtKB-KW"/>
</dbReference>
<name>A0A090S934_9VIBR</name>
<comment type="caution">
    <text evidence="1">The sequence shown here is derived from an EMBL/GenBank/DDBJ whole genome shotgun (WGS) entry which is preliminary data.</text>
</comment>
<gene>
    <name evidence="1" type="ORF">JCM19235_135</name>
</gene>
<accession>A0A090S934</accession>
<keyword evidence="1" id="KW-0418">Kinase</keyword>
<dbReference type="STRING" id="990268.JCM19235_135"/>
<sequence>MTITELKYLFHQDLLAEAIIEPAESEGGWIVEFRHKQGGFVMLTDIHGAECQYNDLDKASKSALAVGFTEVRIEAK</sequence>
<keyword evidence="1" id="KW-0808">Transferase</keyword>
<evidence type="ECO:0000313" key="2">
    <source>
        <dbReference type="Proteomes" id="UP000029228"/>
    </source>
</evidence>
<dbReference type="EMBL" id="BBMR01000020">
    <property type="protein sequence ID" value="GAL23338.1"/>
    <property type="molecule type" value="Genomic_DNA"/>
</dbReference>
<proteinExistence type="predicted"/>
<dbReference type="AlphaFoldDB" id="A0A090S934"/>
<dbReference type="OrthoDB" id="5917471at2"/>
<keyword evidence="2" id="KW-1185">Reference proteome</keyword>
<reference evidence="1 2" key="1">
    <citation type="submission" date="2014-09" db="EMBL/GenBank/DDBJ databases">
        <title>Vibrio maritimus JCM 19235. (C45) whole genome shotgun sequence.</title>
        <authorList>
            <person name="Sawabe T."/>
            <person name="Meirelles P."/>
            <person name="Nakanishi M."/>
            <person name="Sayaka M."/>
            <person name="Hattori M."/>
            <person name="Ohkuma M."/>
        </authorList>
    </citation>
    <scope>NUCLEOTIDE SEQUENCE [LARGE SCALE GENOMIC DNA]</scope>
    <source>
        <strain evidence="2">JCM19235</strain>
    </source>
</reference>
<dbReference type="Proteomes" id="UP000029228">
    <property type="component" value="Unassembled WGS sequence"/>
</dbReference>
<evidence type="ECO:0000313" key="1">
    <source>
        <dbReference type="EMBL" id="GAL23338.1"/>
    </source>
</evidence>
<dbReference type="RefSeq" id="WP_042478735.1">
    <property type="nucleotide sequence ID" value="NZ_CP090438.1"/>
</dbReference>
<protein>
    <submittedName>
        <fullName evidence="1">Thymidylate kinase</fullName>
    </submittedName>
</protein>
<organism evidence="1 2">
    <name type="scientific">Vibrio maritimus</name>
    <dbReference type="NCBI Taxonomy" id="990268"/>
    <lineage>
        <taxon>Bacteria</taxon>
        <taxon>Pseudomonadati</taxon>
        <taxon>Pseudomonadota</taxon>
        <taxon>Gammaproteobacteria</taxon>
        <taxon>Vibrionales</taxon>
        <taxon>Vibrionaceae</taxon>
        <taxon>Vibrio</taxon>
    </lineage>
</organism>